<reference evidence="3" key="1">
    <citation type="submission" date="2020-09" db="EMBL/GenBank/DDBJ databases">
        <title>Clinical and molecular characterization of Acinetobacter seifertii in Taiwan.</title>
        <authorList>
            <person name="Li L.-H."/>
            <person name="Yang Y.-S."/>
            <person name="Sun J.-R."/>
            <person name="Huang T.-W."/>
            <person name="Huang W.-C."/>
            <person name="Wang Y.-C."/>
            <person name="Kuo T.-H."/>
            <person name="Kuo S.-C."/>
            <person name="Chen T.-L."/>
        </authorList>
    </citation>
    <scope>NUCLEOTIDE SEQUENCE [LARGE SCALE GENOMIC DNA]</scope>
    <source>
        <strain evidence="3">AS39</strain>
    </source>
</reference>
<dbReference type="RefSeq" id="WP_191012626.1">
    <property type="nucleotide sequence ID" value="NZ_CP061646.1"/>
</dbReference>
<evidence type="ECO:0000313" key="3">
    <source>
        <dbReference type="Proteomes" id="UP000516666"/>
    </source>
</evidence>
<dbReference type="Pfam" id="PF04860">
    <property type="entry name" value="Phage_portal"/>
    <property type="match status" value="1"/>
</dbReference>
<name>A0A7H2V941_9GAMM</name>
<evidence type="ECO:0000256" key="1">
    <source>
        <dbReference type="ARBA" id="ARBA00006799"/>
    </source>
</evidence>
<dbReference type="Proteomes" id="UP000516666">
    <property type="component" value="Chromosome"/>
</dbReference>
<dbReference type="NCBIfam" id="TIGR01540">
    <property type="entry name" value="portal_PBSX"/>
    <property type="match status" value="1"/>
</dbReference>
<dbReference type="InterPro" id="IPR006430">
    <property type="entry name" value="Phage_portal_PBSX"/>
</dbReference>
<comment type="similarity">
    <text evidence="1">Belongs to the phage portal family. PBSX subfamily.</text>
</comment>
<dbReference type="InterPro" id="IPR030935">
    <property type="entry name" value="PBSX_Proteobac"/>
</dbReference>
<reference evidence="2 3" key="2">
    <citation type="submission" date="2020-09" db="EMBL/GenBank/DDBJ databases">
        <authorList>
            <person name="Chen F.-J."/>
            <person name="Lee Y.-T."/>
        </authorList>
    </citation>
    <scope>NUCLEOTIDE SEQUENCE [LARGE SCALE GENOMIC DNA]</scope>
    <source>
        <strain evidence="2 3">AS39</strain>
    </source>
</reference>
<dbReference type="PIRSF" id="PIRSF018494">
    <property type="entry name" value="PBSX_VPQ"/>
    <property type="match status" value="1"/>
</dbReference>
<dbReference type="AlphaFoldDB" id="A0A7H2V941"/>
<evidence type="ECO:0000313" key="2">
    <source>
        <dbReference type="EMBL" id="QNX72874.1"/>
    </source>
</evidence>
<protein>
    <submittedName>
        <fullName evidence="2">Phage portal protein</fullName>
    </submittedName>
</protein>
<organism evidence="2 3">
    <name type="scientific">Acinetobacter seifertii</name>
    <dbReference type="NCBI Taxonomy" id="1530123"/>
    <lineage>
        <taxon>Bacteria</taxon>
        <taxon>Pseudomonadati</taxon>
        <taxon>Pseudomonadota</taxon>
        <taxon>Gammaproteobacteria</taxon>
        <taxon>Moraxellales</taxon>
        <taxon>Moraxellaceae</taxon>
        <taxon>Acinetobacter</taxon>
        <taxon>Acinetobacter calcoaceticus/baumannii complex</taxon>
    </lineage>
</organism>
<proteinExistence type="inferred from homology"/>
<sequence>MQEPTNLNAVTKKGIQAFSFGDPEPVLNGYDFGSMFQVYWNGQYYEPQVSLDGLAKSFRCTPHLSTALIYKKNQLVSAFKPNSIMSTKSFEQLVMDFLVFGTAYTEQIKSRSGKLVQATTPLAKYMRRKKHPEEFLMIAENWQYHHFDRGSVFQIRECDINQEIYGSPEYLAALQSAWLNESATLFRRKYYNNGSHAGFILYLTDPQQNEEDVDALRQALKDSKGPGNFRNLFLYSPNGNKDGIKLIPVSEVAAKDEFANIKSVTRDDILASVRIPPQLLGIIPHNTGGFGSISEAEKVTWYSEIIPLQNRIANPLNEWFGQQVIQFKTYEEIRYIQPSRIV</sequence>
<accession>A0A7H2V941</accession>
<dbReference type="EMBL" id="CP061646">
    <property type="protein sequence ID" value="QNX72874.1"/>
    <property type="molecule type" value="Genomic_DNA"/>
</dbReference>
<dbReference type="InterPro" id="IPR006944">
    <property type="entry name" value="Phage/GTA_portal"/>
</dbReference>
<gene>
    <name evidence="2" type="ORF">IC776_02960</name>
</gene>